<dbReference type="EMBL" id="CP099424">
    <property type="protein sequence ID" value="USW55586.1"/>
    <property type="molecule type" value="Genomic_DNA"/>
</dbReference>
<feature type="region of interest" description="Disordered" evidence="1">
    <location>
        <begin position="15"/>
        <end position="151"/>
    </location>
</feature>
<feature type="compositionally biased region" description="Low complexity" evidence="1">
    <location>
        <begin position="66"/>
        <end position="92"/>
    </location>
</feature>
<accession>A0A9Q9B3D2</accession>
<gene>
    <name evidence="2" type="ORF">Slin15195_G089050</name>
</gene>
<dbReference type="Proteomes" id="UP001056384">
    <property type="component" value="Chromosome 7"/>
</dbReference>
<sequence>MFLLRTSRTAFAARVVPSSTVSRAPFSTMPRCLSGSDYGSGAQKGDKGLEKESLDKEHPGPPPPSTGGSKSSESSQPSSSSEQSSSSGDGSKAQPKIFSDSRPKEGSESEEVRQHNEEHRQRADRAQEGVKENDKVSKEFWKGQGGVDRDP</sequence>
<protein>
    <submittedName>
        <fullName evidence="2">Uncharacterized protein</fullName>
    </submittedName>
</protein>
<dbReference type="AlphaFoldDB" id="A0A9Q9B3D2"/>
<feature type="compositionally biased region" description="Basic and acidic residues" evidence="1">
    <location>
        <begin position="44"/>
        <end position="59"/>
    </location>
</feature>
<name>A0A9Q9B3D2_9PEZI</name>
<evidence type="ECO:0000256" key="1">
    <source>
        <dbReference type="SAM" id="MobiDB-lite"/>
    </source>
</evidence>
<evidence type="ECO:0000313" key="2">
    <source>
        <dbReference type="EMBL" id="USW55586.1"/>
    </source>
</evidence>
<proteinExistence type="predicted"/>
<organism evidence="2 3">
    <name type="scientific">Septoria linicola</name>
    <dbReference type="NCBI Taxonomy" id="215465"/>
    <lineage>
        <taxon>Eukaryota</taxon>
        <taxon>Fungi</taxon>
        <taxon>Dikarya</taxon>
        <taxon>Ascomycota</taxon>
        <taxon>Pezizomycotina</taxon>
        <taxon>Dothideomycetes</taxon>
        <taxon>Dothideomycetidae</taxon>
        <taxon>Mycosphaerellales</taxon>
        <taxon>Mycosphaerellaceae</taxon>
        <taxon>Septoria</taxon>
    </lineage>
</organism>
<keyword evidence="3" id="KW-1185">Reference proteome</keyword>
<reference evidence="2" key="1">
    <citation type="submission" date="2022-06" db="EMBL/GenBank/DDBJ databases">
        <title>Complete genome sequences of two strains of the flax pathogen Septoria linicola.</title>
        <authorList>
            <person name="Lapalu N."/>
            <person name="Simon A."/>
            <person name="Demenou B."/>
            <person name="Paumier D."/>
            <person name="Guillot M.-P."/>
            <person name="Gout L."/>
            <person name="Valade R."/>
        </authorList>
    </citation>
    <scope>NUCLEOTIDE SEQUENCE</scope>
    <source>
        <strain evidence="2">SE15195</strain>
    </source>
</reference>
<feature type="compositionally biased region" description="Basic and acidic residues" evidence="1">
    <location>
        <begin position="99"/>
        <end position="151"/>
    </location>
</feature>
<evidence type="ECO:0000313" key="3">
    <source>
        <dbReference type="Proteomes" id="UP001056384"/>
    </source>
</evidence>